<dbReference type="OrthoDB" id="283835at2"/>
<dbReference type="InterPro" id="IPR002645">
    <property type="entry name" value="STAS_dom"/>
</dbReference>
<name>A0A517Z907_9PLAN</name>
<feature type="domain" description="STAS" evidence="1">
    <location>
        <begin position="6"/>
        <end position="119"/>
    </location>
</feature>
<dbReference type="Proteomes" id="UP000320496">
    <property type="component" value="Chromosome"/>
</dbReference>
<dbReference type="PROSITE" id="PS50801">
    <property type="entry name" value="STAS"/>
    <property type="match status" value="1"/>
</dbReference>
<keyword evidence="3" id="KW-1185">Reference proteome</keyword>
<evidence type="ECO:0000313" key="3">
    <source>
        <dbReference type="Proteomes" id="UP000320496"/>
    </source>
</evidence>
<dbReference type="GO" id="GO:0043856">
    <property type="term" value="F:anti-sigma factor antagonist activity"/>
    <property type="evidence" value="ECO:0007669"/>
    <property type="project" value="TreeGrafter"/>
</dbReference>
<dbReference type="KEGG" id="mri:Mal4_32610"/>
<organism evidence="2 3">
    <name type="scientific">Maioricimonas rarisocia</name>
    <dbReference type="NCBI Taxonomy" id="2528026"/>
    <lineage>
        <taxon>Bacteria</taxon>
        <taxon>Pseudomonadati</taxon>
        <taxon>Planctomycetota</taxon>
        <taxon>Planctomycetia</taxon>
        <taxon>Planctomycetales</taxon>
        <taxon>Planctomycetaceae</taxon>
        <taxon>Maioricimonas</taxon>
    </lineage>
</organism>
<evidence type="ECO:0000313" key="2">
    <source>
        <dbReference type="EMBL" id="QDU38929.1"/>
    </source>
</evidence>
<sequence>MPTTWKIFGLSEQRGVLIVVPKGDAVGFRDTDVDHELQEILSRIEAGGSSSVVVDLGGSSYFGSVMIGAVNAIGKTARDRGGEMAICNASPEMKAVMNAMKLDDLWEQYESRSAAVKAVKKKSR</sequence>
<dbReference type="SUPFAM" id="SSF52091">
    <property type="entry name" value="SpoIIaa-like"/>
    <property type="match status" value="1"/>
</dbReference>
<proteinExistence type="predicted"/>
<accession>A0A517Z907</accession>
<evidence type="ECO:0000259" key="1">
    <source>
        <dbReference type="PROSITE" id="PS50801"/>
    </source>
</evidence>
<dbReference type="EMBL" id="CP036275">
    <property type="protein sequence ID" value="QDU38929.1"/>
    <property type="molecule type" value="Genomic_DNA"/>
</dbReference>
<dbReference type="Pfam" id="PF01740">
    <property type="entry name" value="STAS"/>
    <property type="match status" value="1"/>
</dbReference>
<dbReference type="RefSeq" id="WP_145370165.1">
    <property type="nucleotide sequence ID" value="NZ_CP036275.1"/>
</dbReference>
<dbReference type="AlphaFoldDB" id="A0A517Z907"/>
<gene>
    <name evidence="2" type="ORF">Mal4_32610</name>
</gene>
<dbReference type="CDD" id="cd07043">
    <property type="entry name" value="STAS_anti-anti-sigma_factors"/>
    <property type="match status" value="1"/>
</dbReference>
<dbReference type="PANTHER" id="PTHR33495">
    <property type="entry name" value="ANTI-SIGMA FACTOR ANTAGONIST TM_1081-RELATED-RELATED"/>
    <property type="match status" value="1"/>
</dbReference>
<protein>
    <submittedName>
        <fullName evidence="2">STAS domain protein</fullName>
    </submittedName>
</protein>
<reference evidence="2 3" key="1">
    <citation type="submission" date="2019-02" db="EMBL/GenBank/DDBJ databases">
        <title>Deep-cultivation of Planctomycetes and their phenomic and genomic characterization uncovers novel biology.</title>
        <authorList>
            <person name="Wiegand S."/>
            <person name="Jogler M."/>
            <person name="Boedeker C."/>
            <person name="Pinto D."/>
            <person name="Vollmers J."/>
            <person name="Rivas-Marin E."/>
            <person name="Kohn T."/>
            <person name="Peeters S.H."/>
            <person name="Heuer A."/>
            <person name="Rast P."/>
            <person name="Oberbeckmann S."/>
            <person name="Bunk B."/>
            <person name="Jeske O."/>
            <person name="Meyerdierks A."/>
            <person name="Storesund J.E."/>
            <person name="Kallscheuer N."/>
            <person name="Luecker S."/>
            <person name="Lage O.M."/>
            <person name="Pohl T."/>
            <person name="Merkel B.J."/>
            <person name="Hornburger P."/>
            <person name="Mueller R.-W."/>
            <person name="Bruemmer F."/>
            <person name="Labrenz M."/>
            <person name="Spormann A.M."/>
            <person name="Op den Camp H."/>
            <person name="Overmann J."/>
            <person name="Amann R."/>
            <person name="Jetten M.S.M."/>
            <person name="Mascher T."/>
            <person name="Medema M.H."/>
            <person name="Devos D.P."/>
            <person name="Kaster A.-K."/>
            <person name="Ovreas L."/>
            <person name="Rohde M."/>
            <person name="Galperin M.Y."/>
            <person name="Jogler C."/>
        </authorList>
    </citation>
    <scope>NUCLEOTIDE SEQUENCE [LARGE SCALE GENOMIC DNA]</scope>
    <source>
        <strain evidence="2 3">Mal4</strain>
    </source>
</reference>
<dbReference type="Gene3D" id="3.30.750.24">
    <property type="entry name" value="STAS domain"/>
    <property type="match status" value="1"/>
</dbReference>
<dbReference type="InterPro" id="IPR036513">
    <property type="entry name" value="STAS_dom_sf"/>
</dbReference>
<dbReference type="PANTHER" id="PTHR33495:SF2">
    <property type="entry name" value="ANTI-SIGMA FACTOR ANTAGONIST TM_1081-RELATED"/>
    <property type="match status" value="1"/>
</dbReference>